<accession>A0A846ZKG1</accession>
<keyword evidence="2" id="KW-1185">Reference proteome</keyword>
<dbReference type="EMBL" id="JAAZQD010000001">
    <property type="protein sequence ID" value="NKZ38038.1"/>
    <property type="molecule type" value="Genomic_DNA"/>
</dbReference>
<sequence>MKDMWSFVAMQYYGLILNRTYLVSVAADNIRGQVCRGLTSVEGGIGLASSITHSLAVQGDLDDPRSYVSDRQLLRENGANFIFSLSEITSVTYNPRKKWGMGYYPHDGRVIVQTLERRLEFIILGNQSGEQIARRLRECVAQANRSFEADGSAAAQLQR</sequence>
<evidence type="ECO:0000313" key="1">
    <source>
        <dbReference type="EMBL" id="NKZ38038.1"/>
    </source>
</evidence>
<protein>
    <submittedName>
        <fullName evidence="1">Uncharacterized protein</fullName>
    </submittedName>
</protein>
<reference evidence="1 2" key="1">
    <citation type="journal article" date="2017" name="Int. J. Syst. Evol. Microbiol.">
        <title>Oleiagrimonas citrea sp. nov., a marine bacterium isolated from tidal flat sediment and emended description of the genus Oleiagrimonas Fang et al. 2015 and Oleiagrimonas soli.</title>
        <authorList>
            <person name="Yang S.H."/>
            <person name="Seo H.S."/>
            <person name="Seong C.N."/>
            <person name="Kwon K.K."/>
        </authorList>
    </citation>
    <scope>NUCLEOTIDE SEQUENCE [LARGE SCALE GENOMIC DNA]</scope>
    <source>
        <strain evidence="1 2">MEBiC09124</strain>
    </source>
</reference>
<name>A0A846ZKG1_9GAMM</name>
<dbReference type="RefSeq" id="WP_168608450.1">
    <property type="nucleotide sequence ID" value="NZ_JAAZQD010000001.1"/>
</dbReference>
<evidence type="ECO:0000313" key="2">
    <source>
        <dbReference type="Proteomes" id="UP000541636"/>
    </source>
</evidence>
<comment type="caution">
    <text evidence="1">The sequence shown here is derived from an EMBL/GenBank/DDBJ whole genome shotgun (WGS) entry which is preliminary data.</text>
</comment>
<gene>
    <name evidence="1" type="ORF">HF690_03595</name>
</gene>
<organism evidence="1 2">
    <name type="scientific">Oleiagrimonas citrea</name>
    <dbReference type="NCBI Taxonomy" id="1665687"/>
    <lineage>
        <taxon>Bacteria</taxon>
        <taxon>Pseudomonadati</taxon>
        <taxon>Pseudomonadota</taxon>
        <taxon>Gammaproteobacteria</taxon>
        <taxon>Lysobacterales</taxon>
        <taxon>Rhodanobacteraceae</taxon>
        <taxon>Oleiagrimonas</taxon>
    </lineage>
</organism>
<dbReference type="Proteomes" id="UP000541636">
    <property type="component" value="Unassembled WGS sequence"/>
</dbReference>
<proteinExistence type="predicted"/>
<dbReference type="AlphaFoldDB" id="A0A846ZKG1"/>